<keyword evidence="2" id="KW-1185">Reference proteome</keyword>
<reference evidence="1" key="1">
    <citation type="submission" date="2020-09" db="EMBL/GenBank/DDBJ databases">
        <title>Genome-Enabled Discovery of Anthraquinone Biosynthesis in Senna tora.</title>
        <authorList>
            <person name="Kang S.-H."/>
            <person name="Pandey R.P."/>
            <person name="Lee C.-M."/>
            <person name="Sim J.-S."/>
            <person name="Jeong J.-T."/>
            <person name="Choi B.-S."/>
            <person name="Jung M."/>
            <person name="Ginzburg D."/>
            <person name="Zhao K."/>
            <person name="Won S.Y."/>
            <person name="Oh T.-J."/>
            <person name="Yu Y."/>
            <person name="Kim N.-H."/>
            <person name="Lee O.R."/>
            <person name="Lee T.-H."/>
            <person name="Bashyal P."/>
            <person name="Kim T.-S."/>
            <person name="Lee W.-H."/>
            <person name="Kawkins C."/>
            <person name="Kim C.-K."/>
            <person name="Kim J.S."/>
            <person name="Ahn B.O."/>
            <person name="Rhee S.Y."/>
            <person name="Sohng J.K."/>
        </authorList>
    </citation>
    <scope>NUCLEOTIDE SEQUENCE</scope>
    <source>
        <tissue evidence="1">Leaf</tissue>
    </source>
</reference>
<evidence type="ECO:0000313" key="1">
    <source>
        <dbReference type="EMBL" id="KAF7810133.1"/>
    </source>
</evidence>
<name>A0A834SVA1_9FABA</name>
<organism evidence="1 2">
    <name type="scientific">Senna tora</name>
    <dbReference type="NCBI Taxonomy" id="362788"/>
    <lineage>
        <taxon>Eukaryota</taxon>
        <taxon>Viridiplantae</taxon>
        <taxon>Streptophyta</taxon>
        <taxon>Embryophyta</taxon>
        <taxon>Tracheophyta</taxon>
        <taxon>Spermatophyta</taxon>
        <taxon>Magnoliopsida</taxon>
        <taxon>eudicotyledons</taxon>
        <taxon>Gunneridae</taxon>
        <taxon>Pentapetalae</taxon>
        <taxon>rosids</taxon>
        <taxon>fabids</taxon>
        <taxon>Fabales</taxon>
        <taxon>Fabaceae</taxon>
        <taxon>Caesalpinioideae</taxon>
        <taxon>Cassia clade</taxon>
        <taxon>Senna</taxon>
    </lineage>
</organism>
<proteinExistence type="predicted"/>
<dbReference type="Proteomes" id="UP000634136">
    <property type="component" value="Unassembled WGS sequence"/>
</dbReference>
<dbReference type="AlphaFoldDB" id="A0A834SVA1"/>
<comment type="caution">
    <text evidence="1">The sequence shown here is derived from an EMBL/GenBank/DDBJ whole genome shotgun (WGS) entry which is preliminary data.</text>
</comment>
<protein>
    <submittedName>
        <fullName evidence="1">Uncharacterized protein</fullName>
    </submittedName>
</protein>
<sequence>MRTRQKVASDLIVIERCLFRGHLFPSFLNFLLHIHSPEAKLVPSLLSFQFLLLVVRDDFAYPDFHCELAPHFDFVPLAGITCKVIEIGKVDLLLLCHSTFHLSKPLYFLVQVFTSIALVPSAALEYAALISLWASSVTTIEKALFTDVNRDRFIPLPQGTCLSLDMVKLRMVTRPKTLLQDIPKCLGSEAVHKSVCKVLGNGIHNPRLYHRVDTLPLSVFCSVFRRLNGSINKPNLLFRFQSCLDSYTPREVIPPIQCGRYQGHSRVI</sequence>
<gene>
    <name evidence="1" type="ORF">G2W53_036876</name>
</gene>
<accession>A0A834SVA1</accession>
<dbReference type="EMBL" id="JAAIUW010000011">
    <property type="protein sequence ID" value="KAF7810133.1"/>
    <property type="molecule type" value="Genomic_DNA"/>
</dbReference>
<evidence type="ECO:0000313" key="2">
    <source>
        <dbReference type="Proteomes" id="UP000634136"/>
    </source>
</evidence>